<dbReference type="STRING" id="1404245.CGLY_04830"/>
<name>X5DQ52_9CORY</name>
<evidence type="ECO:0000256" key="1">
    <source>
        <dbReference type="ARBA" id="ARBA00004651"/>
    </source>
</evidence>
<dbReference type="OrthoDB" id="4412989at2"/>
<feature type="transmembrane region" description="Helical" evidence="7">
    <location>
        <begin position="65"/>
        <end position="88"/>
    </location>
</feature>
<dbReference type="EMBL" id="CP006842">
    <property type="protein sequence ID" value="AHW63414.1"/>
    <property type="molecule type" value="Genomic_DNA"/>
</dbReference>
<reference evidence="9 10" key="1">
    <citation type="journal article" date="2015" name="Int. J. Syst. Evol. Microbiol.">
        <title>Revisiting Corynebacterium glyciniphilum (ex Kubota et al., 1972) sp. nov., nom. rev., isolated from putrefied banana.</title>
        <authorList>
            <person name="Al-Dilaimi A."/>
            <person name="Bednarz H."/>
            <person name="Lomker A."/>
            <person name="Niehaus K."/>
            <person name="Kalinowski J."/>
            <person name="Ruckert C."/>
        </authorList>
    </citation>
    <scope>NUCLEOTIDE SEQUENCE [LARGE SCALE GENOMIC DNA]</scope>
    <source>
        <strain evidence="9">AJ 3170</strain>
    </source>
</reference>
<evidence type="ECO:0000256" key="2">
    <source>
        <dbReference type="ARBA" id="ARBA00022475"/>
    </source>
</evidence>
<keyword evidence="4 7" id="KW-1133">Transmembrane helix</keyword>
<evidence type="ECO:0000259" key="8">
    <source>
        <dbReference type="Pfam" id="PF06271"/>
    </source>
</evidence>
<dbReference type="RefSeq" id="WP_052539685.1">
    <property type="nucleotide sequence ID" value="NZ_CP006842.1"/>
</dbReference>
<feature type="region of interest" description="Disordered" evidence="6">
    <location>
        <begin position="1"/>
        <end position="21"/>
    </location>
</feature>
<protein>
    <submittedName>
        <fullName evidence="9">Putative membrane protein</fullName>
    </submittedName>
</protein>
<dbReference type="KEGG" id="cgy:CGLY_04830"/>
<keyword evidence="10" id="KW-1185">Reference proteome</keyword>
<gene>
    <name evidence="9" type="ORF">CGLY_04830</name>
</gene>
<accession>X5DQ52</accession>
<dbReference type="InterPro" id="IPR051791">
    <property type="entry name" value="Pra-immunoreactive"/>
</dbReference>
<dbReference type="eggNOG" id="COG1714">
    <property type="taxonomic scope" value="Bacteria"/>
</dbReference>
<dbReference type="Pfam" id="PF06271">
    <property type="entry name" value="RDD"/>
    <property type="match status" value="1"/>
</dbReference>
<dbReference type="HOGENOM" id="CLU_087867_0_0_11"/>
<feature type="domain" description="RDD" evidence="8">
    <location>
        <begin position="59"/>
        <end position="215"/>
    </location>
</feature>
<evidence type="ECO:0000313" key="10">
    <source>
        <dbReference type="Proteomes" id="UP000023703"/>
    </source>
</evidence>
<evidence type="ECO:0000256" key="5">
    <source>
        <dbReference type="ARBA" id="ARBA00023136"/>
    </source>
</evidence>
<keyword evidence="5 7" id="KW-0472">Membrane</keyword>
<organism evidence="9 10">
    <name type="scientific">Corynebacterium glyciniphilum AJ 3170</name>
    <dbReference type="NCBI Taxonomy" id="1404245"/>
    <lineage>
        <taxon>Bacteria</taxon>
        <taxon>Bacillati</taxon>
        <taxon>Actinomycetota</taxon>
        <taxon>Actinomycetes</taxon>
        <taxon>Mycobacteriales</taxon>
        <taxon>Corynebacteriaceae</taxon>
        <taxon>Corynebacterium</taxon>
    </lineage>
</organism>
<evidence type="ECO:0000256" key="7">
    <source>
        <dbReference type="SAM" id="Phobius"/>
    </source>
</evidence>
<comment type="subcellular location">
    <subcellularLocation>
        <location evidence="1">Cell membrane</location>
        <topology evidence="1">Multi-pass membrane protein</topology>
    </subcellularLocation>
</comment>
<dbReference type="AlphaFoldDB" id="X5DQ52"/>
<evidence type="ECO:0000256" key="3">
    <source>
        <dbReference type="ARBA" id="ARBA00022692"/>
    </source>
</evidence>
<feature type="transmembrane region" description="Helical" evidence="7">
    <location>
        <begin position="118"/>
        <end position="136"/>
    </location>
</feature>
<feature type="transmembrane region" description="Helical" evidence="7">
    <location>
        <begin position="174"/>
        <end position="201"/>
    </location>
</feature>
<evidence type="ECO:0000256" key="6">
    <source>
        <dbReference type="SAM" id="MobiDB-lite"/>
    </source>
</evidence>
<evidence type="ECO:0000313" key="9">
    <source>
        <dbReference type="EMBL" id="AHW63414.1"/>
    </source>
</evidence>
<dbReference type="PANTHER" id="PTHR36115">
    <property type="entry name" value="PROLINE-RICH ANTIGEN HOMOLOG-RELATED"/>
    <property type="match status" value="1"/>
</dbReference>
<dbReference type="GO" id="GO:0005886">
    <property type="term" value="C:plasma membrane"/>
    <property type="evidence" value="ECO:0007669"/>
    <property type="project" value="UniProtKB-SubCell"/>
</dbReference>
<keyword evidence="3 7" id="KW-0812">Transmembrane</keyword>
<keyword evidence="2" id="KW-1003">Cell membrane</keyword>
<proteinExistence type="predicted"/>
<dbReference type="InterPro" id="IPR010432">
    <property type="entry name" value="RDD"/>
</dbReference>
<sequence>MTNPYNNRPHDDLPSYGDYNSAGSDGQTFDQNFGYGQPGPSGYPGYNDPAQGFIVNRNPGAGKRLGAFAIDAILYIIVAIVLVGITAAGDMMDFVDAADTWNQAGQTGPAPELAMGNFYLGLFLSLIVWFLYRVLMESKFGRTVGKMAVGITVVGDDGQKLTTQQAFIRNSWGLAVAVAGLIPFIGTVALLGVLATLGILIARDPQNQHLCDKWAQAHVVTAR</sequence>
<evidence type="ECO:0000256" key="4">
    <source>
        <dbReference type="ARBA" id="ARBA00022989"/>
    </source>
</evidence>
<dbReference type="Proteomes" id="UP000023703">
    <property type="component" value="Chromosome"/>
</dbReference>